<feature type="non-terminal residue" evidence="1">
    <location>
        <position position="111"/>
    </location>
</feature>
<sequence>VEINALFDDGAMVNTINQHIYEGLKHEFGMLKPSRKRLRMANGNVVIPVGCFEGEVHVADVVVRDVFEIFRSDDGWEVLVGKPLKVKLHAIHDYGLDEIIIGGNKGTTLRN</sequence>
<evidence type="ECO:0000313" key="2">
    <source>
        <dbReference type="Proteomes" id="UP000308600"/>
    </source>
</evidence>
<dbReference type="Proteomes" id="UP000308600">
    <property type="component" value="Unassembled WGS sequence"/>
</dbReference>
<evidence type="ECO:0000313" key="1">
    <source>
        <dbReference type="EMBL" id="TFK58738.1"/>
    </source>
</evidence>
<reference evidence="1 2" key="1">
    <citation type="journal article" date="2019" name="Nat. Ecol. Evol.">
        <title>Megaphylogeny resolves global patterns of mushroom evolution.</title>
        <authorList>
            <person name="Varga T."/>
            <person name="Krizsan K."/>
            <person name="Foldi C."/>
            <person name="Dima B."/>
            <person name="Sanchez-Garcia M."/>
            <person name="Sanchez-Ramirez S."/>
            <person name="Szollosi G.J."/>
            <person name="Szarkandi J.G."/>
            <person name="Papp V."/>
            <person name="Albert L."/>
            <person name="Andreopoulos W."/>
            <person name="Angelini C."/>
            <person name="Antonin V."/>
            <person name="Barry K.W."/>
            <person name="Bougher N.L."/>
            <person name="Buchanan P."/>
            <person name="Buyck B."/>
            <person name="Bense V."/>
            <person name="Catcheside P."/>
            <person name="Chovatia M."/>
            <person name="Cooper J."/>
            <person name="Damon W."/>
            <person name="Desjardin D."/>
            <person name="Finy P."/>
            <person name="Geml J."/>
            <person name="Haridas S."/>
            <person name="Hughes K."/>
            <person name="Justo A."/>
            <person name="Karasinski D."/>
            <person name="Kautmanova I."/>
            <person name="Kiss B."/>
            <person name="Kocsube S."/>
            <person name="Kotiranta H."/>
            <person name="LaButti K.M."/>
            <person name="Lechner B.E."/>
            <person name="Liimatainen K."/>
            <person name="Lipzen A."/>
            <person name="Lukacs Z."/>
            <person name="Mihaltcheva S."/>
            <person name="Morgado L.N."/>
            <person name="Niskanen T."/>
            <person name="Noordeloos M.E."/>
            <person name="Ohm R.A."/>
            <person name="Ortiz-Santana B."/>
            <person name="Ovrebo C."/>
            <person name="Racz N."/>
            <person name="Riley R."/>
            <person name="Savchenko A."/>
            <person name="Shiryaev A."/>
            <person name="Soop K."/>
            <person name="Spirin V."/>
            <person name="Szebenyi C."/>
            <person name="Tomsovsky M."/>
            <person name="Tulloss R.E."/>
            <person name="Uehling J."/>
            <person name="Grigoriev I.V."/>
            <person name="Vagvolgyi C."/>
            <person name="Papp T."/>
            <person name="Martin F.M."/>
            <person name="Miettinen O."/>
            <person name="Hibbett D.S."/>
            <person name="Nagy L.G."/>
        </authorList>
    </citation>
    <scope>NUCLEOTIDE SEQUENCE [LARGE SCALE GENOMIC DNA]</scope>
    <source>
        <strain evidence="1 2">NL-1719</strain>
    </source>
</reference>
<gene>
    <name evidence="1" type="ORF">BDN72DRAFT_742461</name>
</gene>
<dbReference type="EMBL" id="ML209215">
    <property type="protein sequence ID" value="TFK58738.1"/>
    <property type="molecule type" value="Genomic_DNA"/>
</dbReference>
<protein>
    <submittedName>
        <fullName evidence="1">Uncharacterized protein</fullName>
    </submittedName>
</protein>
<name>A0ACD2ZZD2_9AGAR</name>
<feature type="non-terminal residue" evidence="1">
    <location>
        <position position="1"/>
    </location>
</feature>
<accession>A0ACD2ZZD2</accession>
<keyword evidence="2" id="KW-1185">Reference proteome</keyword>
<proteinExistence type="predicted"/>
<organism evidence="1 2">
    <name type="scientific">Pluteus cervinus</name>
    <dbReference type="NCBI Taxonomy" id="181527"/>
    <lineage>
        <taxon>Eukaryota</taxon>
        <taxon>Fungi</taxon>
        <taxon>Dikarya</taxon>
        <taxon>Basidiomycota</taxon>
        <taxon>Agaricomycotina</taxon>
        <taxon>Agaricomycetes</taxon>
        <taxon>Agaricomycetidae</taxon>
        <taxon>Agaricales</taxon>
        <taxon>Pluteineae</taxon>
        <taxon>Pluteaceae</taxon>
        <taxon>Pluteus</taxon>
    </lineage>
</organism>